<evidence type="ECO:0000259" key="4">
    <source>
        <dbReference type="PROSITE" id="PS51194"/>
    </source>
</evidence>
<keyword evidence="5" id="KW-0547">Nucleotide-binding</keyword>
<dbReference type="InterPro" id="IPR025202">
    <property type="entry name" value="PLD-like_dom"/>
</dbReference>
<sequence length="911" mass="103548">MIHRYVFQRSRSMPGKRFLEERLTGATGYDRIAGYFDTSLFELAGEALEQVQGSIRIICNSDIRARDVEAAAAAAREQAQRLSFFKHDPEDLAKGGSDRIARLARLLSGQGTAKLEVRVLPDDVFGLIHGKAGVMRYADGRRTSFLGSANETFAGWALNYELVWEDDSDEACDWVQQEFDRLWSHPLAMPLSKAVVQEVERLSRRTEVRLEDWKKNPDAGGVAVESPVYREQFGLWPHQKYFVSQAWKAHQAHGARFVLADQVGLGKTVQLGMVAQLIALSSEKPVLALLPKTLMEQWQVELWDLLQVPSARWNGTAWVDEESHEYQPRGRDPILACPRKIGLISQGLIVHSPESLQCLLEREWSCVIVDEAHHARRRKLPAPDERGPAIRNPDTECNRLYAFLFKLASKTESMLLATATPVQLHPIEAWDLLYLLSQNNPHVLGDVGSFWLDPEKALPVVLGEAELPQEAAEIWPWLKNPFPPSWESPHAKRLRLDAHMSERTAVCGLSFHELRPAARTWASSLCSVFFDQHMPFVRNIIRRTRSYLESTINPATREPYLTLIGIELFGEDEPIPVTGYLANAYQEAEAFCLTLSQRIRAAGFLKTLLLRRIGSSIEAGRRTVAAMLARSQAPLTEDDEANEPENNGQEVQTETLSALYPLTEKETEILQRCASLLEASEEDPKWQVILHFLKDEGWAEEGCILFSQYYDTAYWVARLLSTAFPDLPIGLYAGADKSMLIHQGRELRKERTELKRMVKEHELSILVGTDAASEGLNLQTMGTLINIDLPWNPTKLEQRKGRIQRIGQKRESVKILNLRYKDSVEDRVHQVLAGRLQDIYRLFGQIPDVLEDVWIDIALGEVEKAKQELDRLPHRNPFDERYGRIDSVADWERCAEVVNRIEKIEVLKQGW</sequence>
<dbReference type="EMBL" id="FWDM01000029">
    <property type="protein sequence ID" value="SLM14721.1"/>
    <property type="molecule type" value="Genomic_DNA"/>
</dbReference>
<keyword evidence="5" id="KW-0067">ATP-binding</keyword>
<proteinExistence type="predicted"/>
<feature type="domain" description="Helicase C-terminal" evidence="4">
    <location>
        <begin position="692"/>
        <end position="854"/>
    </location>
</feature>
<keyword evidence="5" id="KW-0347">Helicase</keyword>
<dbReference type="SMART" id="SM00487">
    <property type="entry name" value="DEXDc"/>
    <property type="match status" value="1"/>
</dbReference>
<dbReference type="InterPro" id="IPR038718">
    <property type="entry name" value="SNF2-like_sf"/>
</dbReference>
<dbReference type="InterPro" id="IPR049730">
    <property type="entry name" value="SNF2/RAD54-like_C"/>
</dbReference>
<dbReference type="GO" id="GO:0016787">
    <property type="term" value="F:hydrolase activity"/>
    <property type="evidence" value="ECO:0007669"/>
    <property type="project" value="UniProtKB-KW"/>
</dbReference>
<dbReference type="SUPFAM" id="SSF52540">
    <property type="entry name" value="P-loop containing nucleoside triphosphate hydrolases"/>
    <property type="match status" value="2"/>
</dbReference>
<dbReference type="SMART" id="SM00490">
    <property type="entry name" value="HELICc"/>
    <property type="match status" value="1"/>
</dbReference>
<evidence type="ECO:0000259" key="3">
    <source>
        <dbReference type="PROSITE" id="PS51192"/>
    </source>
</evidence>
<dbReference type="InterPro" id="IPR027417">
    <property type="entry name" value="P-loop_NTPase"/>
</dbReference>
<dbReference type="PANTHER" id="PTHR45766">
    <property type="entry name" value="DNA ANNEALING HELICASE AND ENDONUCLEASE ZRANB3 FAMILY MEMBER"/>
    <property type="match status" value="1"/>
</dbReference>
<feature type="region of interest" description="Disordered" evidence="2">
    <location>
        <begin position="634"/>
        <end position="653"/>
    </location>
</feature>
<dbReference type="SUPFAM" id="SSF56024">
    <property type="entry name" value="Phospholipase D/nuclease"/>
    <property type="match status" value="1"/>
</dbReference>
<name>A0A3P3XLL2_9SPIR</name>
<gene>
    <name evidence="5" type="ORF">SPIROBIBN47_350048</name>
</gene>
<dbReference type="Pfam" id="PF00271">
    <property type="entry name" value="Helicase_C"/>
    <property type="match status" value="1"/>
</dbReference>
<dbReference type="GO" id="GO:0004386">
    <property type="term" value="F:helicase activity"/>
    <property type="evidence" value="ECO:0007669"/>
    <property type="project" value="UniProtKB-KW"/>
</dbReference>
<dbReference type="Pfam" id="PF13091">
    <property type="entry name" value="PLDc_2"/>
    <property type="match status" value="1"/>
</dbReference>
<reference evidence="5" key="1">
    <citation type="submission" date="2017-02" db="EMBL/GenBank/DDBJ databases">
        <authorList>
            <person name="Regsiter A."/>
            <person name="William W."/>
        </authorList>
    </citation>
    <scope>NUCLEOTIDE SEQUENCE</scope>
    <source>
        <strain evidence="5">Bib</strain>
    </source>
</reference>
<dbReference type="InterPro" id="IPR000330">
    <property type="entry name" value="SNF2_N"/>
</dbReference>
<dbReference type="PROSITE" id="PS51194">
    <property type="entry name" value="HELICASE_CTER"/>
    <property type="match status" value="1"/>
</dbReference>
<accession>A0A3P3XLL2</accession>
<feature type="compositionally biased region" description="Polar residues" evidence="2">
    <location>
        <begin position="644"/>
        <end position="653"/>
    </location>
</feature>
<dbReference type="InterPro" id="IPR001650">
    <property type="entry name" value="Helicase_C-like"/>
</dbReference>
<dbReference type="Gene3D" id="3.40.50.10810">
    <property type="entry name" value="Tandem AAA-ATPase domain"/>
    <property type="match status" value="1"/>
</dbReference>
<feature type="domain" description="Helicase ATP-binding" evidence="3">
    <location>
        <begin position="248"/>
        <end position="439"/>
    </location>
</feature>
<dbReference type="GO" id="GO:0005524">
    <property type="term" value="F:ATP binding"/>
    <property type="evidence" value="ECO:0007669"/>
    <property type="project" value="InterPro"/>
</dbReference>
<organism evidence="5">
    <name type="scientific">uncultured spirochete</name>
    <dbReference type="NCBI Taxonomy" id="156406"/>
    <lineage>
        <taxon>Bacteria</taxon>
        <taxon>Pseudomonadati</taxon>
        <taxon>Spirochaetota</taxon>
        <taxon>Spirochaetia</taxon>
        <taxon>Spirochaetales</taxon>
        <taxon>environmental samples</taxon>
    </lineage>
</organism>
<dbReference type="CDD" id="cd18793">
    <property type="entry name" value="SF2_C_SNF"/>
    <property type="match status" value="1"/>
</dbReference>
<dbReference type="Gene3D" id="3.30.870.10">
    <property type="entry name" value="Endonuclease Chain A"/>
    <property type="match status" value="1"/>
</dbReference>
<dbReference type="NCBIfam" id="NF042964">
    <property type="entry name" value="phospholipD_antiphage"/>
    <property type="match status" value="1"/>
</dbReference>
<dbReference type="InterPro" id="IPR049952">
    <property type="entry name" value="PhospholipD-like_anti-phage"/>
</dbReference>
<evidence type="ECO:0000256" key="1">
    <source>
        <dbReference type="ARBA" id="ARBA00022801"/>
    </source>
</evidence>
<dbReference type="Gene3D" id="3.40.50.300">
    <property type="entry name" value="P-loop containing nucleotide triphosphate hydrolases"/>
    <property type="match status" value="1"/>
</dbReference>
<dbReference type="Pfam" id="PF00176">
    <property type="entry name" value="SNF2-rel_dom"/>
    <property type="match status" value="1"/>
</dbReference>
<evidence type="ECO:0000313" key="5">
    <source>
        <dbReference type="EMBL" id="SLM14721.1"/>
    </source>
</evidence>
<dbReference type="InterPro" id="IPR014001">
    <property type="entry name" value="Helicase_ATP-bd"/>
</dbReference>
<dbReference type="PANTHER" id="PTHR45766:SF6">
    <property type="entry name" value="SWI_SNF-RELATED MATRIX-ASSOCIATED ACTIN-DEPENDENT REGULATOR OF CHROMATIN SUBFAMILY A-LIKE PROTEIN 1"/>
    <property type="match status" value="1"/>
</dbReference>
<evidence type="ECO:0000256" key="2">
    <source>
        <dbReference type="SAM" id="MobiDB-lite"/>
    </source>
</evidence>
<protein>
    <submittedName>
        <fullName evidence="5">Helicase domain protein</fullName>
    </submittedName>
</protein>
<dbReference type="AlphaFoldDB" id="A0A3P3XLL2"/>
<dbReference type="PROSITE" id="PS51192">
    <property type="entry name" value="HELICASE_ATP_BIND_1"/>
    <property type="match status" value="1"/>
</dbReference>
<keyword evidence="1" id="KW-0378">Hydrolase</keyword>